<dbReference type="UniPathway" id="UPA00053">
    <property type="reaction ID" value="UER00089"/>
</dbReference>
<evidence type="ECO:0000256" key="8">
    <source>
        <dbReference type="HAMAP-Rule" id="MF_00210"/>
    </source>
</evidence>
<dbReference type="HAMAP" id="MF_00210">
    <property type="entry name" value="EPSP_synth"/>
    <property type="match status" value="1"/>
</dbReference>
<dbReference type="PANTHER" id="PTHR21090">
    <property type="entry name" value="AROM/DEHYDROQUINATE SYNTHASE"/>
    <property type="match status" value="1"/>
</dbReference>
<dbReference type="InterPro" id="IPR013792">
    <property type="entry name" value="RNA3'P_cycl/enolpyr_Trfase_a/b"/>
</dbReference>
<comment type="pathway">
    <text evidence="1 8">Metabolic intermediate biosynthesis; chorismate biosynthesis; chorismate from D-erythrose 4-phosphate and phosphoenolpyruvate: step 6/7.</text>
</comment>
<comment type="similarity">
    <text evidence="2 8">Belongs to the EPSP synthase family.</text>
</comment>
<keyword evidence="3 8" id="KW-0963">Cytoplasm</keyword>
<evidence type="ECO:0000256" key="4">
    <source>
        <dbReference type="ARBA" id="ARBA00022605"/>
    </source>
</evidence>
<evidence type="ECO:0000256" key="6">
    <source>
        <dbReference type="ARBA" id="ARBA00023141"/>
    </source>
</evidence>
<feature type="binding site" evidence="8">
    <location>
        <position position="312"/>
    </location>
    <ligand>
        <name>3-phosphoshikimate</name>
        <dbReference type="ChEBI" id="CHEBI:145989"/>
    </ligand>
</feature>
<dbReference type="EMBL" id="DSVI01000004">
    <property type="protein sequence ID" value="HGT47178.1"/>
    <property type="molecule type" value="Genomic_DNA"/>
</dbReference>
<feature type="binding site" evidence="8">
    <location>
        <position position="343"/>
    </location>
    <ligand>
        <name>phosphoenolpyruvate</name>
        <dbReference type="ChEBI" id="CHEBI:58702"/>
    </ligand>
</feature>
<dbReference type="GO" id="GO:0008652">
    <property type="term" value="P:amino acid biosynthetic process"/>
    <property type="evidence" value="ECO:0007669"/>
    <property type="project" value="UniProtKB-KW"/>
</dbReference>
<feature type="binding site" evidence="8">
    <location>
        <position position="165"/>
    </location>
    <ligand>
        <name>3-phosphoshikimate</name>
        <dbReference type="ChEBI" id="CHEBI:145989"/>
    </ligand>
</feature>
<dbReference type="AlphaFoldDB" id="A0A832D058"/>
<dbReference type="InterPro" id="IPR036968">
    <property type="entry name" value="Enolpyruvate_Tfrase_sf"/>
</dbReference>
<feature type="binding site" evidence="8">
    <location>
        <position position="93"/>
    </location>
    <ligand>
        <name>phosphoenolpyruvate</name>
        <dbReference type="ChEBI" id="CHEBI:58702"/>
    </ligand>
</feature>
<dbReference type="PROSITE" id="PS00104">
    <property type="entry name" value="EPSP_SYNTHASE_1"/>
    <property type="match status" value="1"/>
</dbReference>
<dbReference type="FunFam" id="3.65.10.10:FF:000005">
    <property type="entry name" value="3-phosphoshikimate 1-carboxyvinyltransferase"/>
    <property type="match status" value="1"/>
</dbReference>
<name>A0A832D058_9BACT</name>
<dbReference type="PIRSF" id="PIRSF000505">
    <property type="entry name" value="EPSPS"/>
    <property type="match status" value="1"/>
</dbReference>
<evidence type="ECO:0000256" key="2">
    <source>
        <dbReference type="ARBA" id="ARBA00009948"/>
    </source>
</evidence>
<feature type="binding site" evidence="8">
    <location>
        <position position="385"/>
    </location>
    <ligand>
        <name>phosphoenolpyruvate</name>
        <dbReference type="ChEBI" id="CHEBI:58702"/>
    </ligand>
</feature>
<dbReference type="GO" id="GO:0009073">
    <property type="term" value="P:aromatic amino acid family biosynthetic process"/>
    <property type="evidence" value="ECO:0007669"/>
    <property type="project" value="UniProtKB-KW"/>
</dbReference>
<dbReference type="GO" id="GO:0009423">
    <property type="term" value="P:chorismate biosynthetic process"/>
    <property type="evidence" value="ECO:0007669"/>
    <property type="project" value="UniProtKB-UniRule"/>
</dbReference>
<dbReference type="GO" id="GO:0003866">
    <property type="term" value="F:3-phosphoshikimate 1-carboxyvinyltransferase activity"/>
    <property type="evidence" value="ECO:0007669"/>
    <property type="project" value="UniProtKB-UniRule"/>
</dbReference>
<feature type="binding site" evidence="8">
    <location>
        <position position="22"/>
    </location>
    <ligand>
        <name>3-phosphoshikimate</name>
        <dbReference type="ChEBI" id="CHEBI:145989"/>
    </ligand>
</feature>
<gene>
    <name evidence="8 10" type="primary">aroA</name>
    <name evidence="10" type="ORF">ENS56_04025</name>
</gene>
<evidence type="ECO:0000256" key="3">
    <source>
        <dbReference type="ARBA" id="ARBA00022490"/>
    </source>
</evidence>
<evidence type="ECO:0000256" key="1">
    <source>
        <dbReference type="ARBA" id="ARBA00004811"/>
    </source>
</evidence>
<feature type="binding site" evidence="8">
    <location>
        <position position="21"/>
    </location>
    <ligand>
        <name>3-phosphoshikimate</name>
        <dbReference type="ChEBI" id="CHEBI:145989"/>
    </ligand>
</feature>
<feature type="binding site" evidence="8">
    <location>
        <position position="26"/>
    </location>
    <ligand>
        <name>3-phosphoshikimate</name>
        <dbReference type="ChEBI" id="CHEBI:145989"/>
    </ligand>
</feature>
<reference evidence="10" key="1">
    <citation type="journal article" date="2020" name="mSystems">
        <title>Genome- and Community-Level Interaction Insights into Carbon Utilization and Element Cycling Functions of Hydrothermarchaeota in Hydrothermal Sediment.</title>
        <authorList>
            <person name="Zhou Z."/>
            <person name="Liu Y."/>
            <person name="Xu W."/>
            <person name="Pan J."/>
            <person name="Luo Z.H."/>
            <person name="Li M."/>
        </authorList>
    </citation>
    <scope>NUCLEOTIDE SEQUENCE [LARGE SCALE GENOMIC DNA]</scope>
    <source>
        <strain evidence="10">SpSt-500</strain>
    </source>
</reference>
<evidence type="ECO:0000259" key="9">
    <source>
        <dbReference type="Pfam" id="PF00275"/>
    </source>
</evidence>
<keyword evidence="6 8" id="KW-0057">Aromatic amino acid biosynthesis</keyword>
<evidence type="ECO:0000256" key="7">
    <source>
        <dbReference type="ARBA" id="ARBA00044633"/>
    </source>
</evidence>
<comment type="function">
    <text evidence="8">Catalyzes the transfer of the enolpyruvyl moiety of phosphoenolpyruvate (PEP) to the 5-hydroxyl of shikimate-3-phosphate (S3P) to produce enolpyruvyl shikimate-3-phosphate and inorganic phosphate.</text>
</comment>
<protein>
    <recommendedName>
        <fullName evidence="8">3-phosphoshikimate 1-carboxyvinyltransferase</fullName>
        <ecNumber evidence="8">2.5.1.19</ecNumber>
    </recommendedName>
    <alternativeName>
        <fullName evidence="8">5-enolpyruvylshikimate-3-phosphate synthase</fullName>
        <shortName evidence="8">EPSP synthase</shortName>
        <shortName evidence="8">EPSPS</shortName>
    </alternativeName>
</protein>
<feature type="binding site" evidence="8">
    <location>
        <position position="21"/>
    </location>
    <ligand>
        <name>phosphoenolpyruvate</name>
        <dbReference type="ChEBI" id="CHEBI:58702"/>
    </ligand>
</feature>
<dbReference type="EC" id="2.5.1.19" evidence="8"/>
<proteinExistence type="inferred from homology"/>
<feature type="active site" description="Proton acceptor" evidence="8">
    <location>
        <position position="312"/>
    </location>
</feature>
<keyword evidence="4 8" id="KW-0028">Amino-acid biosynthesis</keyword>
<dbReference type="Gene3D" id="3.65.10.10">
    <property type="entry name" value="Enolpyruvate transferase domain"/>
    <property type="match status" value="2"/>
</dbReference>
<organism evidence="10">
    <name type="scientific">Ignavibacterium album</name>
    <dbReference type="NCBI Taxonomy" id="591197"/>
    <lineage>
        <taxon>Bacteria</taxon>
        <taxon>Pseudomonadati</taxon>
        <taxon>Ignavibacteriota</taxon>
        <taxon>Ignavibacteria</taxon>
        <taxon>Ignavibacteriales</taxon>
        <taxon>Ignavibacteriaceae</taxon>
        <taxon>Ignavibacterium</taxon>
    </lineage>
</organism>
<feature type="binding site" evidence="8">
    <location>
        <position position="339"/>
    </location>
    <ligand>
        <name>3-phosphoshikimate</name>
        <dbReference type="ChEBI" id="CHEBI:145989"/>
    </ligand>
</feature>
<comment type="catalytic activity">
    <reaction evidence="7">
        <text>3-phosphoshikimate + phosphoenolpyruvate = 5-O-(1-carboxyvinyl)-3-phosphoshikimate + phosphate</text>
        <dbReference type="Rhea" id="RHEA:21256"/>
        <dbReference type="ChEBI" id="CHEBI:43474"/>
        <dbReference type="ChEBI" id="CHEBI:57701"/>
        <dbReference type="ChEBI" id="CHEBI:58702"/>
        <dbReference type="ChEBI" id="CHEBI:145989"/>
        <dbReference type="EC" id="2.5.1.19"/>
    </reaction>
    <physiologicalReaction direction="left-to-right" evidence="7">
        <dbReference type="Rhea" id="RHEA:21257"/>
    </physiologicalReaction>
</comment>
<dbReference type="InterPro" id="IPR001986">
    <property type="entry name" value="Enolpyruvate_Tfrase_dom"/>
</dbReference>
<keyword evidence="5 8" id="KW-0808">Transferase</keyword>
<evidence type="ECO:0000256" key="5">
    <source>
        <dbReference type="ARBA" id="ARBA00022679"/>
    </source>
</evidence>
<dbReference type="InterPro" id="IPR006264">
    <property type="entry name" value="EPSP_synthase"/>
</dbReference>
<dbReference type="Pfam" id="PF00275">
    <property type="entry name" value="EPSP_synthase"/>
    <property type="match status" value="1"/>
</dbReference>
<dbReference type="GO" id="GO:0005737">
    <property type="term" value="C:cytoplasm"/>
    <property type="evidence" value="ECO:0007669"/>
    <property type="project" value="UniProtKB-SubCell"/>
</dbReference>
<comment type="subunit">
    <text evidence="8">Monomer.</text>
</comment>
<comment type="subcellular location">
    <subcellularLocation>
        <location evidence="8">Cytoplasm</location>
    </subcellularLocation>
</comment>
<dbReference type="InterPro" id="IPR023193">
    <property type="entry name" value="EPSP_synthase_CS"/>
</dbReference>
<feature type="domain" description="Enolpyruvate transferase" evidence="9">
    <location>
        <begin position="8"/>
        <end position="420"/>
    </location>
</feature>
<comment type="caution">
    <text evidence="8">Lacks conserved residue(s) required for the propagation of feature annotation.</text>
</comment>
<accession>A0A832D058</accession>
<comment type="caution">
    <text evidence="10">The sequence shown here is derived from an EMBL/GenBank/DDBJ whole genome shotgun (WGS) entry which is preliminary data.</text>
</comment>
<evidence type="ECO:0000313" key="10">
    <source>
        <dbReference type="EMBL" id="HGT47178.1"/>
    </source>
</evidence>
<dbReference type="PANTHER" id="PTHR21090:SF5">
    <property type="entry name" value="PENTAFUNCTIONAL AROM POLYPEPTIDE"/>
    <property type="match status" value="1"/>
</dbReference>
<feature type="binding site" evidence="8">
    <location>
        <position position="167"/>
    </location>
    <ligand>
        <name>phosphoenolpyruvate</name>
        <dbReference type="ChEBI" id="CHEBI:58702"/>
    </ligand>
</feature>
<dbReference type="SUPFAM" id="SSF55205">
    <property type="entry name" value="EPT/RTPC-like"/>
    <property type="match status" value="1"/>
</dbReference>
<feature type="binding site" evidence="8">
    <location>
        <position position="167"/>
    </location>
    <ligand>
        <name>3-phosphoshikimate</name>
        <dbReference type="ChEBI" id="CHEBI:145989"/>
    </ligand>
</feature>
<dbReference type="CDD" id="cd01556">
    <property type="entry name" value="EPSP_synthase"/>
    <property type="match status" value="1"/>
</dbReference>
<feature type="binding site" evidence="8">
    <location>
        <position position="121"/>
    </location>
    <ligand>
        <name>phosphoenolpyruvate</name>
        <dbReference type="ChEBI" id="CHEBI:58702"/>
    </ligand>
</feature>
<dbReference type="PROSITE" id="PS00885">
    <property type="entry name" value="EPSP_SYNTHASE_2"/>
    <property type="match status" value="1"/>
</dbReference>
<dbReference type="NCBIfam" id="TIGR01356">
    <property type="entry name" value="aroA"/>
    <property type="match status" value="1"/>
</dbReference>
<sequence>MKKTFFKIKSVKGELTFAGDKSISHRAIFFSSMANGKSVIKNISLSEDVKSTQKVFKELGVEFYSDKSDLVVTGRGKKNFLPPKNFLDCGNSGTTARLASGLLIAQNFSSTLIGDESLSKRPMQRVIEPLKLMGAKIESSNLTLPLIINPTDTLKPIEYDLPVASAQVKSAVLIAGLHLSDQTKVIEKFITRDHTERMLELAVEITDNKKIISASEKFYPIAKEYFIPGDVSSSAFFIVLTLLSNNSELIIKNVSLNPTRTGFIEILRKMNSNIQIENVKYSSNEPFGDIIVKSSALKNIRIEESIIPNIIDEIPILTIAGIFAEGIFEIRNCKELRYKESDRIKSIYNNLKTAGLDVEEFEDGFCVQGEIKNNTVTFNSFNDHRIAMAFSILAMLIGNKSSVDGIECVAISNPDFYDQLNSITSF</sequence>